<evidence type="ECO:0000313" key="2">
    <source>
        <dbReference type="EMBL" id="MDO1451137.1"/>
    </source>
</evidence>
<dbReference type="EMBL" id="JAUKPO010000043">
    <property type="protein sequence ID" value="MDO1451137.1"/>
    <property type="molecule type" value="Genomic_DNA"/>
</dbReference>
<dbReference type="CDD" id="cd00146">
    <property type="entry name" value="PKD"/>
    <property type="match status" value="1"/>
</dbReference>
<dbReference type="InterPro" id="IPR015943">
    <property type="entry name" value="WD40/YVTN_repeat-like_dom_sf"/>
</dbReference>
<keyword evidence="3" id="KW-1185">Reference proteome</keyword>
<evidence type="ECO:0000313" key="3">
    <source>
        <dbReference type="Proteomes" id="UP001168528"/>
    </source>
</evidence>
<dbReference type="PROSITE" id="PS50093">
    <property type="entry name" value="PKD"/>
    <property type="match status" value="1"/>
</dbReference>
<evidence type="ECO:0000259" key="1">
    <source>
        <dbReference type="PROSITE" id="PS50093"/>
    </source>
</evidence>
<feature type="domain" description="PKD" evidence="1">
    <location>
        <begin position="423"/>
        <end position="475"/>
    </location>
</feature>
<dbReference type="Proteomes" id="UP001168528">
    <property type="component" value="Unassembled WGS sequence"/>
</dbReference>
<dbReference type="InterPro" id="IPR000601">
    <property type="entry name" value="PKD_dom"/>
</dbReference>
<dbReference type="Gene3D" id="2.130.10.10">
    <property type="entry name" value="YVTN repeat-like/Quinoprotein amine dehydrogenase"/>
    <property type="match status" value="1"/>
</dbReference>
<dbReference type="SUPFAM" id="SSF50998">
    <property type="entry name" value="Quinoprotein alcohol dehydrogenase-like"/>
    <property type="match status" value="1"/>
</dbReference>
<name>A0ABT8RJY4_9BACT</name>
<dbReference type="SUPFAM" id="SSF63829">
    <property type="entry name" value="Calcium-dependent phosphotriesterase"/>
    <property type="match status" value="1"/>
</dbReference>
<dbReference type="SMART" id="SM00089">
    <property type="entry name" value="PKD"/>
    <property type="match status" value="1"/>
</dbReference>
<dbReference type="Pfam" id="PF18911">
    <property type="entry name" value="PKD_4"/>
    <property type="match status" value="1"/>
</dbReference>
<dbReference type="InterPro" id="IPR011047">
    <property type="entry name" value="Quinoprotein_ADH-like_sf"/>
</dbReference>
<comment type="caution">
    <text evidence="2">The sequence shown here is derived from an EMBL/GenBank/DDBJ whole genome shotgun (WGS) entry which is preliminary data.</text>
</comment>
<sequence>MRFVIYSLLTYFLLTFYTSKAQKQASLWYFGRNNGLDFSDTPPKIITNGALNTSEGCATIADQEGRLLFYTDGMSVWDRTHKQMPNGRGLKGHWTSTQSAIIIPKPGDESIYYIFTADEGGYENLPNSGIHYSEVNMCLNNGFGDVVAATKNTFLYKPATERLSAVFHVNRTDVWVMTHEWGSNRFLAYLVTEQGVSGQPIISHSGSEHEYLTQNRIGYSNTIGEMKFSPNGKKLALAVQGQNLAQVFDFDATSGIVSNPVTLSEGFSDDPLLKPYGISFSANSKLLYVGASESRKIYQFNLAAGSAQTICESRYSIDAEKIPYYSVYGLQLALNGKIYVNQPNEHATYAGVIHDPDKPGLACRFNSQEINPGNTHNFYTWACFPNFISSYFDADPYITYQKACENTLYNFTIQNNLAVTTVEWQFGDTTTSEASNQSTELAPVHHFSKPGIYSVHARVSLTDGSVQELEKKIIVSPAFSLGNDTLLCNGESLLLDVSSQQGVYRWQDGSAKSTFTVKQSGVYWVDICTNGCSTRYTIEVTYERPLEVNLGADQIICDDKPVLLSAHTKFASLYTWQDGSTNASFIIYTG</sequence>
<dbReference type="Gene3D" id="2.60.40.10">
    <property type="entry name" value="Immunoglobulins"/>
    <property type="match status" value="1"/>
</dbReference>
<proteinExistence type="predicted"/>
<accession>A0ABT8RJY4</accession>
<protein>
    <submittedName>
        <fullName evidence="2">PKD domain-containing protein</fullName>
    </submittedName>
</protein>
<dbReference type="InterPro" id="IPR013783">
    <property type="entry name" value="Ig-like_fold"/>
</dbReference>
<dbReference type="RefSeq" id="WP_302041936.1">
    <property type="nucleotide sequence ID" value="NZ_JAUKPO010000043.1"/>
</dbReference>
<dbReference type="InterPro" id="IPR022409">
    <property type="entry name" value="PKD/Chitinase_dom"/>
</dbReference>
<reference evidence="2" key="1">
    <citation type="submission" date="2023-07" db="EMBL/GenBank/DDBJ databases">
        <title>The genome sequence of Rhodocytophaga aerolata KACC 12507.</title>
        <authorList>
            <person name="Zhang X."/>
        </authorList>
    </citation>
    <scope>NUCLEOTIDE SEQUENCE</scope>
    <source>
        <strain evidence="2">KACC 12507</strain>
    </source>
</reference>
<gene>
    <name evidence="2" type="ORF">Q0590_32990</name>
</gene>
<dbReference type="SUPFAM" id="SSF49299">
    <property type="entry name" value="PKD domain"/>
    <property type="match status" value="1"/>
</dbReference>
<organism evidence="2 3">
    <name type="scientific">Rhodocytophaga aerolata</name>
    <dbReference type="NCBI Taxonomy" id="455078"/>
    <lineage>
        <taxon>Bacteria</taxon>
        <taxon>Pseudomonadati</taxon>
        <taxon>Bacteroidota</taxon>
        <taxon>Cytophagia</taxon>
        <taxon>Cytophagales</taxon>
        <taxon>Rhodocytophagaceae</taxon>
        <taxon>Rhodocytophaga</taxon>
    </lineage>
</organism>
<dbReference type="InterPro" id="IPR035986">
    <property type="entry name" value="PKD_dom_sf"/>
</dbReference>